<reference evidence="1 2" key="1">
    <citation type="submission" date="2018-10" db="EMBL/GenBank/DDBJ databases">
        <title>Phylogenomics of Brevibacillus.</title>
        <authorList>
            <person name="Dunlap C."/>
        </authorList>
    </citation>
    <scope>NUCLEOTIDE SEQUENCE [LARGE SCALE GENOMIC DNA]</scope>
    <source>
        <strain evidence="1 2">JCM 15716</strain>
    </source>
</reference>
<keyword evidence="2" id="KW-1185">Reference proteome</keyword>
<organism evidence="1 2">
    <name type="scientific">Brevibacillus fluminis</name>
    <dbReference type="NCBI Taxonomy" id="511487"/>
    <lineage>
        <taxon>Bacteria</taxon>
        <taxon>Bacillati</taxon>
        <taxon>Bacillota</taxon>
        <taxon>Bacilli</taxon>
        <taxon>Bacillales</taxon>
        <taxon>Paenibacillaceae</taxon>
        <taxon>Brevibacillus</taxon>
    </lineage>
</organism>
<evidence type="ECO:0000313" key="1">
    <source>
        <dbReference type="EMBL" id="RNB89581.1"/>
    </source>
</evidence>
<evidence type="ECO:0000313" key="2">
    <source>
        <dbReference type="Proteomes" id="UP000271031"/>
    </source>
</evidence>
<sequence>MVRDIANRYQGLPRRTPDMLLQVVRKFARAAIEHYPFIQEKKRDVELAREEMLASGVSERLVSELIILFQEFHFYLTCWLQIDLALYRLAESDQKEAFGEIRKRFHDDLELHLRIRKIVDNTESCVTEQFVRCGEEMACVTDDRYWFDGTPYSVDEQSVQSLKRLYDAIMDQRPSSS</sequence>
<dbReference type="EMBL" id="RHHQ01000008">
    <property type="protein sequence ID" value="RNB89581.1"/>
    <property type="molecule type" value="Genomic_DNA"/>
</dbReference>
<name>A0A3M8DQ67_9BACL</name>
<gene>
    <name evidence="1" type="ORF">EDM56_10340</name>
</gene>
<comment type="caution">
    <text evidence="1">The sequence shown here is derived from an EMBL/GenBank/DDBJ whole genome shotgun (WGS) entry which is preliminary data.</text>
</comment>
<dbReference type="OrthoDB" id="2466419at2"/>
<protein>
    <submittedName>
        <fullName evidence="1">Uncharacterized protein</fullName>
    </submittedName>
</protein>
<proteinExistence type="predicted"/>
<accession>A0A3M8DQ67</accession>
<dbReference type="Proteomes" id="UP000271031">
    <property type="component" value="Unassembled WGS sequence"/>
</dbReference>
<dbReference type="AlphaFoldDB" id="A0A3M8DQ67"/>
<dbReference type="RefSeq" id="WP_122917837.1">
    <property type="nucleotide sequence ID" value="NZ_RHHQ01000008.1"/>
</dbReference>